<accession>A0A1H3X7Z4</accession>
<dbReference type="GO" id="GO:0032259">
    <property type="term" value="P:methylation"/>
    <property type="evidence" value="ECO:0007669"/>
    <property type="project" value="UniProtKB-KW"/>
</dbReference>
<dbReference type="AlphaFoldDB" id="A0A1H3X7Z4"/>
<proteinExistence type="predicted"/>
<dbReference type="GO" id="GO:0008168">
    <property type="term" value="F:methyltransferase activity"/>
    <property type="evidence" value="ECO:0007669"/>
    <property type="project" value="UniProtKB-KW"/>
</dbReference>
<dbReference type="Gene3D" id="3.40.50.150">
    <property type="entry name" value="Vaccinia Virus protein VP39"/>
    <property type="match status" value="1"/>
</dbReference>
<dbReference type="InterPro" id="IPR029063">
    <property type="entry name" value="SAM-dependent_MTases_sf"/>
</dbReference>
<reference evidence="2 3" key="1">
    <citation type="submission" date="2016-10" db="EMBL/GenBank/DDBJ databases">
        <authorList>
            <person name="de Groot N.N."/>
        </authorList>
    </citation>
    <scope>NUCLEOTIDE SEQUENCE [LARGE SCALE GENOMIC DNA]</scope>
    <source>
        <strain evidence="2 3">CGMCC 1.3430</strain>
    </source>
</reference>
<evidence type="ECO:0000313" key="3">
    <source>
        <dbReference type="Proteomes" id="UP000198773"/>
    </source>
</evidence>
<protein>
    <submittedName>
        <fullName evidence="2">Predicted methyltransferase</fullName>
    </submittedName>
</protein>
<sequence>MTATGKKLSWLALPALALCTSLFASETAIQAAVEHPSRTAANTERDQYRNPTATLSFFEVRPDSTVVEISPGAGWYTEILAPLLHQQGKLYAAHFPANSSSEFAQRSRAAFSEKMASHSVYSKVQISEFAPITGVQIAPDGSADVVLTFRNLHNWYMQGGEDAMHIAFNHFYQALKPGGVLGVVEHRLPEAKRDSNWVQSGYFPQSLAIELAEQAGFVFEASSEINANPRDTADHPRGVWTLPPSLRLGEQDRDRYLAIGESDRMTLKFRKPQQQ</sequence>
<feature type="chain" id="PRO_5011708087" evidence="1">
    <location>
        <begin position="25"/>
        <end position="275"/>
    </location>
</feature>
<keyword evidence="2" id="KW-0808">Transferase</keyword>
<name>A0A1H3X7Z4_ALKAM</name>
<dbReference type="EMBL" id="FNRM01000001">
    <property type="protein sequence ID" value="SDZ94784.1"/>
    <property type="molecule type" value="Genomic_DNA"/>
</dbReference>
<dbReference type="STRING" id="152573.SAMN04488051_101117"/>
<dbReference type="InterPro" id="IPR016980">
    <property type="entry name" value="S-AdoMet-dep_MeTrfase_Alr7345"/>
</dbReference>
<dbReference type="Proteomes" id="UP000198773">
    <property type="component" value="Unassembled WGS sequence"/>
</dbReference>
<dbReference type="PIRSF" id="PIRSF031679">
    <property type="entry name" value="Mtase_Alr7345_prd"/>
    <property type="match status" value="1"/>
</dbReference>
<keyword evidence="3" id="KW-1185">Reference proteome</keyword>
<keyword evidence="1" id="KW-0732">Signal</keyword>
<dbReference type="SUPFAM" id="SSF53335">
    <property type="entry name" value="S-adenosyl-L-methionine-dependent methyltransferases"/>
    <property type="match status" value="1"/>
</dbReference>
<dbReference type="OrthoDB" id="9801692at2"/>
<evidence type="ECO:0000256" key="1">
    <source>
        <dbReference type="SAM" id="SignalP"/>
    </source>
</evidence>
<dbReference type="RefSeq" id="WP_091337922.1">
    <property type="nucleotide sequence ID" value="NZ_FNRM01000001.1"/>
</dbReference>
<evidence type="ECO:0000313" key="2">
    <source>
        <dbReference type="EMBL" id="SDZ94784.1"/>
    </source>
</evidence>
<keyword evidence="2" id="KW-0489">Methyltransferase</keyword>
<gene>
    <name evidence="2" type="ORF">SAMN04488051_101117</name>
</gene>
<organism evidence="2 3">
    <name type="scientific">Alkalimonas amylolytica</name>
    <dbReference type="NCBI Taxonomy" id="152573"/>
    <lineage>
        <taxon>Bacteria</taxon>
        <taxon>Pseudomonadati</taxon>
        <taxon>Pseudomonadota</taxon>
        <taxon>Gammaproteobacteria</taxon>
        <taxon>Alkalimonas</taxon>
    </lineage>
</organism>
<feature type="signal peptide" evidence="1">
    <location>
        <begin position="1"/>
        <end position="24"/>
    </location>
</feature>